<comment type="caution">
    <text evidence="2">The sequence shown here is derived from an EMBL/GenBank/DDBJ whole genome shotgun (WGS) entry which is preliminary data.</text>
</comment>
<organism evidence="2 3">
    <name type="scientific">Candidatus Methylumidiphilus alinenensis</name>
    <dbReference type="NCBI Taxonomy" id="2202197"/>
    <lineage>
        <taxon>Bacteria</taxon>
        <taxon>Pseudomonadati</taxon>
        <taxon>Pseudomonadota</taxon>
        <taxon>Gammaproteobacteria</taxon>
        <taxon>Methylococcales</taxon>
        <taxon>Candidatus Methylumidiphilus</taxon>
    </lineage>
</organism>
<accession>A0A2W4QII0</accession>
<dbReference type="InterPro" id="IPR035897">
    <property type="entry name" value="Toll_tir_struct_dom_sf"/>
</dbReference>
<dbReference type="SUPFAM" id="SSF52200">
    <property type="entry name" value="Toll/Interleukin receptor TIR domain"/>
    <property type="match status" value="1"/>
</dbReference>
<gene>
    <name evidence="2" type="ORF">DM484_28635</name>
</gene>
<evidence type="ECO:0000313" key="3">
    <source>
        <dbReference type="Proteomes" id="UP000249396"/>
    </source>
</evidence>
<dbReference type="Proteomes" id="UP000249396">
    <property type="component" value="Unassembled WGS sequence"/>
</dbReference>
<dbReference type="InterPro" id="IPR000157">
    <property type="entry name" value="TIR_dom"/>
</dbReference>
<dbReference type="Pfam" id="PF13676">
    <property type="entry name" value="TIR_2"/>
    <property type="match status" value="1"/>
</dbReference>
<name>A0A2W4QII0_9GAMM</name>
<proteinExistence type="predicted"/>
<protein>
    <recommendedName>
        <fullName evidence="1">TIR domain-containing protein</fullName>
    </recommendedName>
</protein>
<dbReference type="Gene3D" id="3.40.50.10140">
    <property type="entry name" value="Toll/interleukin-1 receptor homology (TIR) domain"/>
    <property type="match status" value="1"/>
</dbReference>
<sequence>MNNTVFISYAQKDSEAAKSLVRKLSSRGVDAWDDCKLLPGESWEQHVKDALVSSRAVVLLLGEGDPSPSVLVEAGMAMGQGKRIVPVIVAENANLSLFPNLQRLRAVNEKEINAAADQIATFVSN</sequence>
<evidence type="ECO:0000259" key="1">
    <source>
        <dbReference type="Pfam" id="PF13676"/>
    </source>
</evidence>
<reference evidence="2 3" key="1">
    <citation type="journal article" date="2018" name="Aquat. Microb. Ecol.">
        <title>Gammaproteobacterial methanotrophs dominate.</title>
        <authorList>
            <person name="Rissanen A.J."/>
            <person name="Saarenheimo J."/>
            <person name="Tiirola M."/>
            <person name="Peura S."/>
            <person name="Aalto S.L."/>
            <person name="Karvinen A."/>
            <person name="Nykanen H."/>
        </authorList>
    </citation>
    <scope>NUCLEOTIDE SEQUENCE [LARGE SCALE GENOMIC DNA]</scope>
    <source>
        <strain evidence="2">AMbin10</strain>
    </source>
</reference>
<evidence type="ECO:0000313" key="2">
    <source>
        <dbReference type="EMBL" id="PZN70259.1"/>
    </source>
</evidence>
<dbReference type="EMBL" id="QJPH01000559">
    <property type="protein sequence ID" value="PZN70259.1"/>
    <property type="molecule type" value="Genomic_DNA"/>
</dbReference>
<feature type="domain" description="TIR" evidence="1">
    <location>
        <begin position="5"/>
        <end position="109"/>
    </location>
</feature>
<dbReference type="GO" id="GO:0007165">
    <property type="term" value="P:signal transduction"/>
    <property type="evidence" value="ECO:0007669"/>
    <property type="project" value="InterPro"/>
</dbReference>
<dbReference type="AlphaFoldDB" id="A0A2W4QII0"/>